<keyword evidence="4" id="KW-0677">Repeat</keyword>
<dbReference type="PANTHER" id="PTHR38340">
    <property type="entry name" value="S-LAYER PROTEIN"/>
    <property type="match status" value="1"/>
</dbReference>
<name>A0ABU1FB00_9RHOB</name>
<evidence type="ECO:0000256" key="3">
    <source>
        <dbReference type="ARBA" id="ARBA00022525"/>
    </source>
</evidence>
<dbReference type="PANTHER" id="PTHR38340:SF1">
    <property type="entry name" value="S-LAYER PROTEIN"/>
    <property type="match status" value="1"/>
</dbReference>
<dbReference type="PROSITE" id="PS00330">
    <property type="entry name" value="HEMOLYSIN_CALCIUM"/>
    <property type="match status" value="4"/>
</dbReference>
<dbReference type="Gene3D" id="2.150.10.10">
    <property type="entry name" value="Serralysin-like metalloprotease, C-terminal"/>
    <property type="match status" value="1"/>
</dbReference>
<dbReference type="Gene3D" id="2.60.40.2700">
    <property type="match status" value="1"/>
</dbReference>
<feature type="domain" description="Peptidase M10 serralysin C-terminal" evidence="6">
    <location>
        <begin position="351"/>
        <end position="470"/>
    </location>
</feature>
<comment type="cofactor">
    <cofactor evidence="1">
        <name>Ca(2+)</name>
        <dbReference type="ChEBI" id="CHEBI:29108"/>
    </cofactor>
</comment>
<evidence type="ECO:0000256" key="5">
    <source>
        <dbReference type="SAM" id="MobiDB-lite"/>
    </source>
</evidence>
<evidence type="ECO:0000259" key="6">
    <source>
        <dbReference type="Pfam" id="PF08548"/>
    </source>
</evidence>
<dbReference type="InterPro" id="IPR018511">
    <property type="entry name" value="Hemolysin-typ_Ca-bd_CS"/>
</dbReference>
<dbReference type="Pfam" id="PF00353">
    <property type="entry name" value="HemolysinCabind"/>
    <property type="match status" value="2"/>
</dbReference>
<dbReference type="InterPro" id="IPR011049">
    <property type="entry name" value="Serralysin-like_metalloprot_C"/>
</dbReference>
<evidence type="ECO:0000256" key="1">
    <source>
        <dbReference type="ARBA" id="ARBA00001913"/>
    </source>
</evidence>
<dbReference type="InterPro" id="IPR001343">
    <property type="entry name" value="Hemolysn_Ca-bd"/>
</dbReference>
<dbReference type="Proteomes" id="UP001247754">
    <property type="component" value="Unassembled WGS sequence"/>
</dbReference>
<evidence type="ECO:0000313" key="7">
    <source>
        <dbReference type="EMBL" id="MDR5653758.1"/>
    </source>
</evidence>
<comment type="subcellular location">
    <subcellularLocation>
        <location evidence="2">Secreted</location>
    </subcellularLocation>
</comment>
<dbReference type="SUPFAM" id="SSF51120">
    <property type="entry name" value="beta-Roll"/>
    <property type="match status" value="2"/>
</dbReference>
<keyword evidence="3" id="KW-0964">Secreted</keyword>
<evidence type="ECO:0000313" key="8">
    <source>
        <dbReference type="Proteomes" id="UP001247754"/>
    </source>
</evidence>
<gene>
    <name evidence="7" type="ORF">RGD00_14175</name>
</gene>
<dbReference type="RefSeq" id="WP_310457992.1">
    <property type="nucleotide sequence ID" value="NZ_JAVKPH010000016.1"/>
</dbReference>
<dbReference type="Pfam" id="PF08548">
    <property type="entry name" value="Peptidase_M10_C"/>
    <property type="match status" value="1"/>
</dbReference>
<reference evidence="7 8" key="1">
    <citation type="submission" date="2023-09" db="EMBL/GenBank/DDBJ databases">
        <title>Xinfangfangia sedmenti sp. nov., isolated the sedment.</title>
        <authorList>
            <person name="Xu L."/>
        </authorList>
    </citation>
    <scope>NUCLEOTIDE SEQUENCE [LARGE SCALE GENOMIC DNA]</scope>
    <source>
        <strain evidence="7 8">LG-4</strain>
    </source>
</reference>
<comment type="caution">
    <text evidence="7">The sequence shown here is derived from an EMBL/GenBank/DDBJ whole genome shotgun (WGS) entry which is preliminary data.</text>
</comment>
<dbReference type="PRINTS" id="PR00313">
    <property type="entry name" value="CABNDNGRPT"/>
</dbReference>
<dbReference type="InterPro" id="IPR050557">
    <property type="entry name" value="RTX_toxin/Mannuronan_C5-epim"/>
</dbReference>
<feature type="region of interest" description="Disordered" evidence="5">
    <location>
        <begin position="283"/>
        <end position="317"/>
    </location>
</feature>
<organism evidence="7 8">
    <name type="scientific">Ruixingdingia sedimenti</name>
    <dbReference type="NCBI Taxonomy" id="3073604"/>
    <lineage>
        <taxon>Bacteria</taxon>
        <taxon>Pseudomonadati</taxon>
        <taxon>Pseudomonadota</taxon>
        <taxon>Alphaproteobacteria</taxon>
        <taxon>Rhodobacterales</taxon>
        <taxon>Paracoccaceae</taxon>
        <taxon>Ruixingdingia</taxon>
    </lineage>
</organism>
<keyword evidence="8" id="KW-1185">Reference proteome</keyword>
<feature type="compositionally biased region" description="Low complexity" evidence="5">
    <location>
        <begin position="289"/>
        <end position="302"/>
    </location>
</feature>
<evidence type="ECO:0000256" key="4">
    <source>
        <dbReference type="ARBA" id="ARBA00022737"/>
    </source>
</evidence>
<sequence length="471" mass="46830">MVTWYGNTSDGQGYDIFVQGFDAAGVAAGSPTRLQGMAGNLGDYSPQVIGRAGGGFVITWLGYTSDGQGTDIIVQGFDAAGVATGGPTRLQGMAGGLVDYNPRITALAGGGFVVTWESDTSDGQGTDIFIQRFDADGRPADNAAPTGSVTIAGDPWEGGVLTADTSAVADADGLGGFTYRWSADGVEIAGATGATFVPGPAQAGQAITVRVGYTDGRGLDETLTSAPTDPVGLGTGVESAVTFVLPENGRTATLTLTGTADIDGTGNALDNLIVGNAGGNSLSGGAGRDTLQGGLGADTLDGAGDEDHLHGGAGRDSLSGGAARDVLHGGAAGDMLHADEGNDALFGGGGVDTLYGGAGNDRLLGGLGKDRLFGGEGVDQFVFLSAAEAGGGADGGRDVIGDFEAGVDRINLRAMQEGLSFIGAAAFTGRAGEIRYTRNGLVQGDLDGDGLADFSIELTGRPALTAADFIL</sequence>
<protein>
    <submittedName>
        <fullName evidence="7">M10 family metallopeptidase C-terminal domain-containing protein</fullName>
    </submittedName>
</protein>
<dbReference type="InterPro" id="IPR013858">
    <property type="entry name" value="Peptidase_M10B_C"/>
</dbReference>
<accession>A0ABU1FB00</accession>
<proteinExistence type="predicted"/>
<dbReference type="EMBL" id="JAVKPH010000016">
    <property type="protein sequence ID" value="MDR5653758.1"/>
    <property type="molecule type" value="Genomic_DNA"/>
</dbReference>
<evidence type="ECO:0000256" key="2">
    <source>
        <dbReference type="ARBA" id="ARBA00004613"/>
    </source>
</evidence>